<evidence type="ECO:0000256" key="3">
    <source>
        <dbReference type="ARBA" id="ARBA00022676"/>
    </source>
</evidence>
<comment type="similarity">
    <text evidence="9">Belongs to the anthranilate phosphoribosyltransferase family.</text>
</comment>
<dbReference type="InterPro" id="IPR000312">
    <property type="entry name" value="Glycosyl_Trfase_fam3"/>
</dbReference>
<dbReference type="NCBIfam" id="TIGR01245">
    <property type="entry name" value="trpD"/>
    <property type="match status" value="1"/>
</dbReference>
<keyword evidence="4 9" id="KW-0808">Transferase</keyword>
<dbReference type="Pfam" id="PF00591">
    <property type="entry name" value="Glycos_transf_3"/>
    <property type="match status" value="1"/>
</dbReference>
<keyword evidence="9" id="KW-0479">Metal-binding</keyword>
<feature type="binding site" evidence="9">
    <location>
        <position position="225"/>
    </location>
    <ligand>
        <name>Mg(2+)</name>
        <dbReference type="ChEBI" id="CHEBI:18420"/>
        <label>2</label>
    </ligand>
</feature>
<evidence type="ECO:0000313" key="12">
    <source>
        <dbReference type="EMBL" id="KEO83751.1"/>
    </source>
</evidence>
<comment type="cofactor">
    <cofactor evidence="9">
        <name>Mg(2+)</name>
        <dbReference type="ChEBI" id="CHEBI:18420"/>
    </cofactor>
    <text evidence="9">Binds 2 magnesium ions per monomer.</text>
</comment>
<name>A0A074LNM2_9BACL</name>
<keyword evidence="2 9" id="KW-0028">Amino-acid biosynthesis</keyword>
<dbReference type="OrthoDB" id="9806430at2"/>
<comment type="catalytic activity">
    <reaction evidence="7 9">
        <text>N-(5-phospho-beta-D-ribosyl)anthranilate + diphosphate = 5-phospho-alpha-D-ribose 1-diphosphate + anthranilate</text>
        <dbReference type="Rhea" id="RHEA:11768"/>
        <dbReference type="ChEBI" id="CHEBI:16567"/>
        <dbReference type="ChEBI" id="CHEBI:18277"/>
        <dbReference type="ChEBI" id="CHEBI:33019"/>
        <dbReference type="ChEBI" id="CHEBI:58017"/>
        <dbReference type="EC" id="2.4.2.18"/>
    </reaction>
</comment>
<dbReference type="UniPathway" id="UPA00035">
    <property type="reaction ID" value="UER00041"/>
</dbReference>
<organism evidence="12 13">
    <name type="scientific">Tumebacillus flagellatus</name>
    <dbReference type="NCBI Taxonomy" id="1157490"/>
    <lineage>
        <taxon>Bacteria</taxon>
        <taxon>Bacillati</taxon>
        <taxon>Bacillota</taxon>
        <taxon>Bacilli</taxon>
        <taxon>Bacillales</taxon>
        <taxon>Alicyclobacillaceae</taxon>
        <taxon>Tumebacillus</taxon>
    </lineage>
</organism>
<feature type="binding site" evidence="9">
    <location>
        <position position="87"/>
    </location>
    <ligand>
        <name>5-phospho-alpha-D-ribose 1-diphosphate</name>
        <dbReference type="ChEBI" id="CHEBI:58017"/>
    </ligand>
</feature>
<feature type="domain" description="Glycosyl transferase family 3 N-terminal" evidence="11">
    <location>
        <begin position="2"/>
        <end position="63"/>
    </location>
</feature>
<dbReference type="InterPro" id="IPR017459">
    <property type="entry name" value="Glycosyl_Trfase_fam3_N_dom"/>
</dbReference>
<accession>A0A074LNM2</accession>
<dbReference type="Gene3D" id="1.20.970.10">
    <property type="entry name" value="Transferase, Pyrimidine Nucleoside Phosphorylase, Chain C"/>
    <property type="match status" value="1"/>
</dbReference>
<protein>
    <recommendedName>
        <fullName evidence="9">Anthranilate phosphoribosyltransferase</fullName>
        <ecNumber evidence="9">2.4.2.18</ecNumber>
    </recommendedName>
</protein>
<feature type="binding site" evidence="9">
    <location>
        <position position="79"/>
    </location>
    <ligand>
        <name>5-phospho-alpha-D-ribose 1-diphosphate</name>
        <dbReference type="ChEBI" id="CHEBI:58017"/>
    </ligand>
</feature>
<proteinExistence type="inferred from homology"/>
<dbReference type="EMBL" id="JMIR01000009">
    <property type="protein sequence ID" value="KEO83751.1"/>
    <property type="molecule type" value="Genomic_DNA"/>
</dbReference>
<evidence type="ECO:0000313" key="13">
    <source>
        <dbReference type="Proteomes" id="UP000027931"/>
    </source>
</evidence>
<dbReference type="FunFam" id="3.40.1030.10:FF:000002">
    <property type="entry name" value="Anthranilate phosphoribosyltransferase"/>
    <property type="match status" value="1"/>
</dbReference>
<dbReference type="SUPFAM" id="SSF47648">
    <property type="entry name" value="Nucleoside phosphorylase/phosphoribosyltransferase N-terminal domain"/>
    <property type="match status" value="1"/>
</dbReference>
<comment type="function">
    <text evidence="9">Catalyzes the transfer of the phosphoribosyl group of 5-phosphorylribose-1-pyrophosphate (PRPP) to anthranilate to yield N-(5'-phosphoribosyl)-anthranilate (PRA).</text>
</comment>
<dbReference type="EC" id="2.4.2.18" evidence="9"/>
<feature type="binding site" evidence="9">
    <location>
        <position position="79"/>
    </location>
    <ligand>
        <name>anthranilate</name>
        <dbReference type="ChEBI" id="CHEBI:16567"/>
        <label>1</label>
    </ligand>
</feature>
<dbReference type="AlphaFoldDB" id="A0A074LNM2"/>
<evidence type="ECO:0000256" key="4">
    <source>
        <dbReference type="ARBA" id="ARBA00022679"/>
    </source>
</evidence>
<keyword evidence="9" id="KW-0460">Magnesium</keyword>
<evidence type="ECO:0000256" key="2">
    <source>
        <dbReference type="ARBA" id="ARBA00022605"/>
    </source>
</evidence>
<feature type="domain" description="Glycosyl transferase family 3" evidence="10">
    <location>
        <begin position="73"/>
        <end position="324"/>
    </location>
</feature>
<dbReference type="Pfam" id="PF02885">
    <property type="entry name" value="Glycos_trans_3N"/>
    <property type="match status" value="1"/>
</dbReference>
<feature type="binding site" evidence="9">
    <location>
        <begin position="82"/>
        <end position="83"/>
    </location>
    <ligand>
        <name>5-phospho-alpha-D-ribose 1-diphosphate</name>
        <dbReference type="ChEBI" id="CHEBI:58017"/>
    </ligand>
</feature>
<comment type="pathway">
    <text evidence="1 9">Amino-acid biosynthesis; L-tryptophan biosynthesis; L-tryptophan from chorismate: step 2/5.</text>
</comment>
<dbReference type="PANTHER" id="PTHR43285">
    <property type="entry name" value="ANTHRANILATE PHOSPHORIBOSYLTRANSFERASE"/>
    <property type="match status" value="1"/>
</dbReference>
<keyword evidence="6 9" id="KW-0057">Aromatic amino acid biosynthesis</keyword>
<keyword evidence="13" id="KW-1185">Reference proteome</keyword>
<feature type="binding site" evidence="9">
    <location>
        <begin position="107"/>
        <end position="115"/>
    </location>
    <ligand>
        <name>5-phospho-alpha-D-ribose 1-diphosphate</name>
        <dbReference type="ChEBI" id="CHEBI:58017"/>
    </ligand>
</feature>
<dbReference type="GO" id="GO:0000162">
    <property type="term" value="P:L-tryptophan biosynthetic process"/>
    <property type="evidence" value="ECO:0007669"/>
    <property type="project" value="UniProtKB-UniRule"/>
</dbReference>
<evidence type="ECO:0000256" key="9">
    <source>
        <dbReference type="HAMAP-Rule" id="MF_00211"/>
    </source>
</evidence>
<dbReference type="SUPFAM" id="SSF52418">
    <property type="entry name" value="Nucleoside phosphorylase/phosphoribosyltransferase catalytic domain"/>
    <property type="match status" value="1"/>
</dbReference>
<dbReference type="Proteomes" id="UP000027931">
    <property type="component" value="Unassembled WGS sequence"/>
</dbReference>
<keyword evidence="3 9" id="KW-0328">Glycosyltransferase</keyword>
<dbReference type="GO" id="GO:0000287">
    <property type="term" value="F:magnesium ion binding"/>
    <property type="evidence" value="ECO:0007669"/>
    <property type="project" value="UniProtKB-UniRule"/>
</dbReference>
<dbReference type="InterPro" id="IPR005940">
    <property type="entry name" value="Anthranilate_Pribosyl_Tfrase"/>
</dbReference>
<evidence type="ECO:0000256" key="5">
    <source>
        <dbReference type="ARBA" id="ARBA00022822"/>
    </source>
</evidence>
<sequence length="344" mass="36360">MKQALMAVISGETLTAKEAEAAMEQIMAGEATHAQIAGFLTALRMRGETVEEITGFTRAMRRFSTRVESRLGGLVDTCGTGGDGAETFNISTTASFVAAAAGVPIAKHGNRAVSSKSGSADVLQALGVEIALTEEQAAYCLEQVGIAFLFAQTYHPAMKHAIAPRKELGFRTVFNVLGPLTNPAGAKRQVIGCFLPDLVEKMAHVLAELGAEHALVVHGLDGLDEITVTGPTKIAEVRDGQVVDVYTLTPEDVGLDRYEIEELRGGDAIVNAAIAREVLRGKSGAARDVVAFNAGATIYVAGLASSIREGVEMALRAIDSGRALHVLQELVFTTQQVTQERELA</sequence>
<dbReference type="Gene3D" id="3.40.1030.10">
    <property type="entry name" value="Nucleoside phosphorylase/phosphoribosyltransferase catalytic domain"/>
    <property type="match status" value="1"/>
</dbReference>
<dbReference type="InterPro" id="IPR035902">
    <property type="entry name" value="Nuc_phospho_transferase"/>
</dbReference>
<dbReference type="InterPro" id="IPR036320">
    <property type="entry name" value="Glycosyl_Trfase_fam3_N_dom_sf"/>
</dbReference>
<gene>
    <name evidence="9 12" type="primary">trpD</name>
    <name evidence="12" type="ORF">EL26_08860</name>
</gene>
<evidence type="ECO:0000259" key="10">
    <source>
        <dbReference type="Pfam" id="PF00591"/>
    </source>
</evidence>
<feature type="binding site" evidence="9">
    <location>
        <position position="224"/>
    </location>
    <ligand>
        <name>Mg(2+)</name>
        <dbReference type="ChEBI" id="CHEBI:18420"/>
        <label>2</label>
    </ligand>
</feature>
<dbReference type="GO" id="GO:0004048">
    <property type="term" value="F:anthranilate phosphoribosyltransferase activity"/>
    <property type="evidence" value="ECO:0007669"/>
    <property type="project" value="UniProtKB-UniRule"/>
</dbReference>
<evidence type="ECO:0000256" key="7">
    <source>
        <dbReference type="ARBA" id="ARBA00052328"/>
    </source>
</evidence>
<comment type="similarity">
    <text evidence="8">In the C-terminal section; belongs to the anthranilate phosphoribosyltransferase family.</text>
</comment>
<comment type="caution">
    <text evidence="12">The sequence shown here is derived from an EMBL/GenBank/DDBJ whole genome shotgun (WGS) entry which is preliminary data.</text>
</comment>
<feature type="binding site" evidence="9">
    <location>
        <position position="91"/>
    </location>
    <ligand>
        <name>Mg(2+)</name>
        <dbReference type="ChEBI" id="CHEBI:18420"/>
        <label>1</label>
    </ligand>
</feature>
<reference evidence="12 13" key="1">
    <citation type="journal article" date="2013" name="Int. J. Syst. Evol. Microbiol.">
        <title>Tumebacillus flagellatus sp. nov., an alpha-amylase/pullulanase-producing bacterium isolated from cassava wastewater.</title>
        <authorList>
            <person name="Wang Q."/>
            <person name="Xie N."/>
            <person name="Qin Y."/>
            <person name="Shen N."/>
            <person name="Zhu J."/>
            <person name="Mi H."/>
            <person name="Huang R."/>
        </authorList>
    </citation>
    <scope>NUCLEOTIDE SEQUENCE [LARGE SCALE GENOMIC DNA]</scope>
    <source>
        <strain evidence="12 13">GST4</strain>
    </source>
</reference>
<dbReference type="RefSeq" id="WP_038086723.1">
    <property type="nucleotide sequence ID" value="NZ_JMIR01000009.1"/>
</dbReference>
<evidence type="ECO:0000256" key="8">
    <source>
        <dbReference type="ARBA" id="ARBA00061188"/>
    </source>
</evidence>
<comment type="caution">
    <text evidence="9">Lacks conserved residue(s) required for the propagation of feature annotation.</text>
</comment>
<dbReference type="eggNOG" id="COG0547">
    <property type="taxonomic scope" value="Bacteria"/>
</dbReference>
<dbReference type="STRING" id="1157490.EL26_08860"/>
<keyword evidence="5 9" id="KW-0822">Tryptophan biosynthesis</keyword>
<dbReference type="PANTHER" id="PTHR43285:SF2">
    <property type="entry name" value="ANTHRANILATE PHOSPHORIBOSYLTRANSFERASE"/>
    <property type="match status" value="1"/>
</dbReference>
<evidence type="ECO:0000256" key="6">
    <source>
        <dbReference type="ARBA" id="ARBA00023141"/>
    </source>
</evidence>
<feature type="binding site" evidence="9">
    <location>
        <position position="110"/>
    </location>
    <ligand>
        <name>anthranilate</name>
        <dbReference type="ChEBI" id="CHEBI:16567"/>
        <label>1</label>
    </ligand>
</feature>
<feature type="binding site" evidence="9">
    <location>
        <position position="225"/>
    </location>
    <ligand>
        <name>Mg(2+)</name>
        <dbReference type="ChEBI" id="CHEBI:18420"/>
        <label>1</label>
    </ligand>
</feature>
<feature type="binding site" evidence="9">
    <location>
        <begin position="89"/>
        <end position="92"/>
    </location>
    <ligand>
        <name>5-phospho-alpha-D-ribose 1-diphosphate</name>
        <dbReference type="ChEBI" id="CHEBI:58017"/>
    </ligand>
</feature>
<comment type="subunit">
    <text evidence="9">Homodimer.</text>
</comment>
<dbReference type="HAMAP" id="MF_00211">
    <property type="entry name" value="TrpD"/>
    <property type="match status" value="1"/>
</dbReference>
<evidence type="ECO:0000259" key="11">
    <source>
        <dbReference type="Pfam" id="PF02885"/>
    </source>
</evidence>
<dbReference type="GO" id="GO:0005829">
    <property type="term" value="C:cytosol"/>
    <property type="evidence" value="ECO:0007669"/>
    <property type="project" value="TreeGrafter"/>
</dbReference>
<evidence type="ECO:0000256" key="1">
    <source>
        <dbReference type="ARBA" id="ARBA00004907"/>
    </source>
</evidence>
<feature type="binding site" evidence="9">
    <location>
        <position position="165"/>
    </location>
    <ligand>
        <name>anthranilate</name>
        <dbReference type="ChEBI" id="CHEBI:16567"/>
        <label>2</label>
    </ligand>
</feature>
<feature type="binding site" evidence="9">
    <location>
        <position position="119"/>
    </location>
    <ligand>
        <name>5-phospho-alpha-D-ribose 1-diphosphate</name>
        <dbReference type="ChEBI" id="CHEBI:58017"/>
    </ligand>
</feature>